<dbReference type="STRING" id="1480615.AWJ14_07065"/>
<proteinExistence type="predicted"/>
<dbReference type="Proteomes" id="UP000094795">
    <property type="component" value="Unassembled WGS sequence"/>
</dbReference>
<dbReference type="OrthoDB" id="9810174at2"/>
<dbReference type="EMBL" id="LQZT01000023">
    <property type="protein sequence ID" value="OCW56913.1"/>
    <property type="molecule type" value="Genomic_DNA"/>
</dbReference>
<sequence length="172" mass="18065">MAEPFLAEVKIIGFNFPPRGWAYCDGQILPINQNPSLYSLLGTNYGGDGRATFGLPDLRGRTPIHTGSDFALGQKAGDEIVTLTTSEMPSHNHMVVVSNTTADTRIPSAHVPAATVQGIAAGYSSAPQPNDMTSLNPATVGNSGGSQPHDNMQPFITLGFVIALQGVFPSRG</sequence>
<feature type="region of interest" description="Disordered" evidence="1">
    <location>
        <begin position="122"/>
        <end position="147"/>
    </location>
</feature>
<protein>
    <submittedName>
        <fullName evidence="3">Phage tail protein</fullName>
    </submittedName>
</protein>
<gene>
    <name evidence="3" type="ORF">AWJ14_07065</name>
</gene>
<feature type="domain" description="Phage tail collar" evidence="2">
    <location>
        <begin position="8"/>
        <end position="63"/>
    </location>
</feature>
<accession>A0A1C1YTQ7</accession>
<dbReference type="Gene3D" id="3.90.1340.10">
    <property type="entry name" value="Phage tail collar domain"/>
    <property type="match status" value="1"/>
</dbReference>
<feature type="compositionally biased region" description="Polar residues" evidence="1">
    <location>
        <begin position="125"/>
        <end position="147"/>
    </location>
</feature>
<evidence type="ECO:0000256" key="1">
    <source>
        <dbReference type="SAM" id="MobiDB-lite"/>
    </source>
</evidence>
<evidence type="ECO:0000259" key="2">
    <source>
        <dbReference type="Pfam" id="PF07484"/>
    </source>
</evidence>
<dbReference type="Pfam" id="PF07484">
    <property type="entry name" value="Collar"/>
    <property type="match status" value="1"/>
</dbReference>
<name>A0A1C1YTQ7_9HYPH</name>
<dbReference type="AlphaFoldDB" id="A0A1C1YTQ7"/>
<evidence type="ECO:0000313" key="3">
    <source>
        <dbReference type="EMBL" id="OCW56913.1"/>
    </source>
</evidence>
<comment type="caution">
    <text evidence="3">The sequence shown here is derived from an EMBL/GenBank/DDBJ whole genome shotgun (WGS) entry which is preliminary data.</text>
</comment>
<dbReference type="InterPro" id="IPR037053">
    <property type="entry name" value="Phage_tail_collar_dom_sf"/>
</dbReference>
<reference evidence="3 4" key="1">
    <citation type="submission" date="2015-12" db="EMBL/GenBank/DDBJ databases">
        <authorList>
            <person name="Shamseldin A."/>
            <person name="Moawad H."/>
            <person name="Abd El-Rahim W.M."/>
            <person name="Sadowsky M.J."/>
        </authorList>
    </citation>
    <scope>NUCLEOTIDE SEQUENCE [LARGE SCALE GENOMIC DNA]</scope>
    <source>
        <strain evidence="3 4">JC234</strain>
    </source>
</reference>
<evidence type="ECO:0000313" key="4">
    <source>
        <dbReference type="Proteomes" id="UP000094795"/>
    </source>
</evidence>
<keyword evidence="4" id="KW-1185">Reference proteome</keyword>
<organism evidence="3 4">
    <name type="scientific">Hoeflea olei</name>
    <dbReference type="NCBI Taxonomy" id="1480615"/>
    <lineage>
        <taxon>Bacteria</taxon>
        <taxon>Pseudomonadati</taxon>
        <taxon>Pseudomonadota</taxon>
        <taxon>Alphaproteobacteria</taxon>
        <taxon>Hyphomicrobiales</taxon>
        <taxon>Rhizobiaceae</taxon>
        <taxon>Hoeflea</taxon>
    </lineage>
</organism>
<dbReference type="InterPro" id="IPR011083">
    <property type="entry name" value="Phage_tail_collar_dom"/>
</dbReference>
<dbReference type="SUPFAM" id="SSF88874">
    <property type="entry name" value="Receptor-binding domain of short tail fibre protein gp12"/>
    <property type="match status" value="1"/>
</dbReference>
<dbReference type="RefSeq" id="WP_066179993.1">
    <property type="nucleotide sequence ID" value="NZ_LQZT01000023.1"/>
</dbReference>